<dbReference type="PROSITE" id="PS51257">
    <property type="entry name" value="PROKAR_LIPOPROTEIN"/>
    <property type="match status" value="1"/>
</dbReference>
<comment type="caution">
    <text evidence="2">The sequence shown here is derived from an EMBL/GenBank/DDBJ whole genome shotgun (WGS) entry which is preliminary data.</text>
</comment>
<organism evidence="2 3">
    <name type="scientific">Phaeodactylibacter luteus</name>
    <dbReference type="NCBI Taxonomy" id="1564516"/>
    <lineage>
        <taxon>Bacteria</taxon>
        <taxon>Pseudomonadati</taxon>
        <taxon>Bacteroidota</taxon>
        <taxon>Saprospiria</taxon>
        <taxon>Saprospirales</taxon>
        <taxon>Haliscomenobacteraceae</taxon>
        <taxon>Phaeodactylibacter</taxon>
    </lineage>
</organism>
<evidence type="ECO:0000313" key="2">
    <source>
        <dbReference type="EMBL" id="TXB63586.1"/>
    </source>
</evidence>
<feature type="transmembrane region" description="Helical" evidence="1">
    <location>
        <begin position="47"/>
        <end position="67"/>
    </location>
</feature>
<keyword evidence="3" id="KW-1185">Reference proteome</keyword>
<evidence type="ECO:0000313" key="3">
    <source>
        <dbReference type="Proteomes" id="UP000321580"/>
    </source>
</evidence>
<dbReference type="OrthoDB" id="1453686at2"/>
<keyword evidence="1" id="KW-1133">Transmembrane helix</keyword>
<keyword evidence="1" id="KW-0812">Transmembrane</keyword>
<keyword evidence="1" id="KW-0472">Membrane</keyword>
<protein>
    <submittedName>
        <fullName evidence="2">Uncharacterized protein</fullName>
    </submittedName>
</protein>
<proteinExistence type="predicted"/>
<dbReference type="AlphaFoldDB" id="A0A5C6RMQ3"/>
<sequence>MNAKQYYRKWLLRAPLGLVLIGFGACLIAESAMVKFAGAPWQSWVPYGTLALVALNTGVSIFGDAVLQRARYERAIEKEEKQRV</sequence>
<name>A0A5C6RMQ3_9BACT</name>
<gene>
    <name evidence="2" type="ORF">FRY97_08660</name>
</gene>
<accession>A0A5C6RMQ3</accession>
<dbReference type="RefSeq" id="WP_147167056.1">
    <property type="nucleotide sequence ID" value="NZ_VOOR01000014.1"/>
</dbReference>
<dbReference type="EMBL" id="VOOR01000014">
    <property type="protein sequence ID" value="TXB63586.1"/>
    <property type="molecule type" value="Genomic_DNA"/>
</dbReference>
<reference evidence="2 3" key="1">
    <citation type="submission" date="2019-08" db="EMBL/GenBank/DDBJ databases">
        <title>Genome of Phaeodactylibacter luteus.</title>
        <authorList>
            <person name="Bowman J.P."/>
        </authorList>
    </citation>
    <scope>NUCLEOTIDE SEQUENCE [LARGE SCALE GENOMIC DNA]</scope>
    <source>
        <strain evidence="2 3">KCTC 42180</strain>
    </source>
</reference>
<dbReference type="Proteomes" id="UP000321580">
    <property type="component" value="Unassembled WGS sequence"/>
</dbReference>
<evidence type="ECO:0000256" key="1">
    <source>
        <dbReference type="SAM" id="Phobius"/>
    </source>
</evidence>